<reference evidence="4" key="1">
    <citation type="submission" date="2015-07" db="EMBL/GenBank/DDBJ databases">
        <title>Nocardia seriolae U-1 whole genome shotgun sequence.</title>
        <authorList>
            <person name="Imajoh M."/>
            <person name="Fukumoto Y."/>
            <person name="Sukeda M."/>
            <person name="Yamane J."/>
            <person name="Yamasaki K."/>
            <person name="Shimizu M."/>
            <person name="Ohnishi K."/>
            <person name="Oshima S."/>
        </authorList>
    </citation>
    <scope>NUCLEOTIDE SEQUENCE [LARGE SCALE GENOMIC DNA]</scope>
    <source>
        <strain evidence="4">U-1</strain>
    </source>
</reference>
<dbReference type="PANTHER" id="PTHR33231:SF1">
    <property type="entry name" value="30S RIBOSOMAL PROTEIN"/>
    <property type="match status" value="1"/>
</dbReference>
<evidence type="ECO:0000313" key="2">
    <source>
        <dbReference type="EMBL" id="APA96423.1"/>
    </source>
</evidence>
<organism evidence="3 4">
    <name type="scientific">Nocardia seriolae</name>
    <dbReference type="NCBI Taxonomy" id="37332"/>
    <lineage>
        <taxon>Bacteria</taxon>
        <taxon>Bacillati</taxon>
        <taxon>Actinomycetota</taxon>
        <taxon>Actinomycetes</taxon>
        <taxon>Mycobacteriales</taxon>
        <taxon>Nocardiaceae</taxon>
        <taxon>Nocardia</taxon>
    </lineage>
</organism>
<evidence type="ECO:0000313" key="5">
    <source>
        <dbReference type="Proteomes" id="UP000180166"/>
    </source>
</evidence>
<keyword evidence="4" id="KW-1185">Reference proteome</keyword>
<dbReference type="Proteomes" id="UP000037179">
    <property type="component" value="Unassembled WGS sequence"/>
</dbReference>
<dbReference type="EMBL" id="BBYQ01000036">
    <property type="protein sequence ID" value="GAP28418.1"/>
    <property type="molecule type" value="Genomic_DNA"/>
</dbReference>
<feature type="domain" description="Sigma 54 modulation/S30EA ribosomal protein C-terminal" evidence="1">
    <location>
        <begin position="127"/>
        <end position="170"/>
    </location>
</feature>
<dbReference type="InterPro" id="IPR050574">
    <property type="entry name" value="HPF/YfiA_ribosome-assoc"/>
</dbReference>
<dbReference type="InterPro" id="IPR032528">
    <property type="entry name" value="Ribosom_S30AE_C"/>
</dbReference>
<gene>
    <name evidence="2" type="ORF">NS506_02357</name>
    <name evidence="3" type="ORF">NSK11_contig00036-0007</name>
</gene>
<sequence length="271" mass="29845">MLRTCEPWSPEAFPDIVVLARGRVPVLERERVAGAVGRLLMRFRVDRSARIRMTASQPDKGPILVQVNLRPAGTPVRVQTLTHGPGDALPVLVRLERQLRTVRRAWSPRPWPDPTRSSLDAPGPGILVRRKAFALQTVEPLTAAVAMDAMDYDVYLFADAETGEDAIVYRALPSGLRLARQRGVHPPRAAMVSATVPVPLITCSRPAPVLTESEAGDRVREHGLPFLFYSDPDTARGHLMYRRYDSGLGLITPVDTTTSPQPERQAIELGA</sequence>
<reference evidence="2 5" key="3">
    <citation type="submission" date="2016-10" db="EMBL/GenBank/DDBJ databases">
        <title>Genome sequence of Nocardia seriolae strain EM150506, isolated from Anguila japonica.</title>
        <authorList>
            <person name="Han H.-J."/>
        </authorList>
    </citation>
    <scope>NUCLEOTIDE SEQUENCE [LARGE SCALE GENOMIC DNA]</scope>
    <source>
        <strain evidence="2 5">EM150506</strain>
    </source>
</reference>
<dbReference type="PANTHER" id="PTHR33231">
    <property type="entry name" value="30S RIBOSOMAL PROTEIN"/>
    <property type="match status" value="1"/>
</dbReference>
<reference evidence="3 4" key="2">
    <citation type="journal article" date="2016" name="Genome Announc.">
        <title>Draft Genome Sequence of Erythromycin- and Oxytetracycline-Sensitive Nocardia seriolae Strain U-1 (NBRC 110359).</title>
        <authorList>
            <person name="Imajoh M."/>
            <person name="Sukeda M."/>
            <person name="Shimizu M."/>
            <person name="Yamane J."/>
            <person name="Ohnishi K."/>
            <person name="Oshima S."/>
        </authorList>
    </citation>
    <scope>NUCLEOTIDE SEQUENCE [LARGE SCALE GENOMIC DNA]</scope>
    <source>
        <strain evidence="3 4">U-1</strain>
    </source>
</reference>
<evidence type="ECO:0000259" key="1">
    <source>
        <dbReference type="Pfam" id="PF16321"/>
    </source>
</evidence>
<dbReference type="InterPro" id="IPR038416">
    <property type="entry name" value="Ribosom_S30AE_C_sf"/>
</dbReference>
<name>A0ABC9YTF7_9NOCA</name>
<accession>A0ABC9YTF7</accession>
<evidence type="ECO:0000313" key="3">
    <source>
        <dbReference type="EMBL" id="GAP28418.1"/>
    </source>
</evidence>
<dbReference type="EMBL" id="CP017839">
    <property type="protein sequence ID" value="APA96423.1"/>
    <property type="molecule type" value="Genomic_DNA"/>
</dbReference>
<evidence type="ECO:0000313" key="4">
    <source>
        <dbReference type="Proteomes" id="UP000037179"/>
    </source>
</evidence>
<dbReference type="AlphaFoldDB" id="A0ABC9YTF7"/>
<proteinExistence type="predicted"/>
<dbReference type="Pfam" id="PF16321">
    <property type="entry name" value="Ribosom_S30AE_C"/>
    <property type="match status" value="1"/>
</dbReference>
<dbReference type="Gene3D" id="3.30.505.50">
    <property type="entry name" value="Sigma 54 modulation/S30EA ribosomal protein, C-terminal domain"/>
    <property type="match status" value="2"/>
</dbReference>
<protein>
    <recommendedName>
        <fullName evidence="1">Sigma 54 modulation/S30EA ribosomal protein C-terminal domain-containing protein</fullName>
    </recommendedName>
</protein>
<dbReference type="KEGG" id="nsr:NS506_02357"/>
<dbReference type="Proteomes" id="UP000180166">
    <property type="component" value="Chromosome"/>
</dbReference>